<proteinExistence type="predicted"/>
<dbReference type="RefSeq" id="WP_205457757.1">
    <property type="nucleotide sequence ID" value="NZ_JAFHKK010000001.1"/>
</dbReference>
<name>A0ABS2WNX7_9BACT</name>
<organism evidence="3 4">
    <name type="scientific">Sulfurospirillum tamanense</name>
    <dbReference type="NCBI Taxonomy" id="2813362"/>
    <lineage>
        <taxon>Bacteria</taxon>
        <taxon>Pseudomonadati</taxon>
        <taxon>Campylobacterota</taxon>
        <taxon>Epsilonproteobacteria</taxon>
        <taxon>Campylobacterales</taxon>
        <taxon>Sulfurospirillaceae</taxon>
        <taxon>Sulfurospirillum</taxon>
    </lineage>
</organism>
<gene>
    <name evidence="3" type="ORF">JWV37_00900</name>
</gene>
<feature type="transmembrane region" description="Helical" evidence="1">
    <location>
        <begin position="12"/>
        <end position="31"/>
    </location>
</feature>
<keyword evidence="1" id="KW-0472">Membrane</keyword>
<accession>A0ABS2WNX7</accession>
<reference evidence="3 4" key="2">
    <citation type="submission" date="2021-02" db="EMBL/GenBank/DDBJ databases">
        <title>Sulfurospirillum tamanensis sp. nov.</title>
        <authorList>
            <person name="Frolova A."/>
            <person name="Merkel A."/>
            <person name="Slobodkin A."/>
        </authorList>
    </citation>
    <scope>NUCLEOTIDE SEQUENCE [LARGE SCALE GENOMIC DNA]</scope>
    <source>
        <strain evidence="3 4">T05b</strain>
    </source>
</reference>
<reference evidence="3 4" key="3">
    <citation type="submission" date="2021-02" db="EMBL/GenBank/DDBJ databases">
        <authorList>
            <person name="Merkel A.Y."/>
        </authorList>
    </citation>
    <scope>NUCLEOTIDE SEQUENCE [LARGE SCALE GENOMIC DNA]</scope>
    <source>
        <strain evidence="3 4">T05b</strain>
    </source>
</reference>
<dbReference type="Proteomes" id="UP000703590">
    <property type="component" value="Unassembled WGS sequence"/>
</dbReference>
<reference evidence="4" key="1">
    <citation type="submission" date="2021-02" db="EMBL/GenBank/DDBJ databases">
        <title>Sulfurospirillum tamanensis sp. nov.</title>
        <authorList>
            <person name="Merkel A.Y."/>
        </authorList>
    </citation>
    <scope>NUCLEOTIDE SEQUENCE [LARGE SCALE GENOMIC DNA]</scope>
    <source>
        <strain evidence="4">T05b</strain>
    </source>
</reference>
<dbReference type="InterPro" id="IPR021309">
    <property type="entry name" value="YgaP-like_TM"/>
</dbReference>
<dbReference type="EMBL" id="JAFHKK010000001">
    <property type="protein sequence ID" value="MBN2963325.1"/>
    <property type="molecule type" value="Genomic_DNA"/>
</dbReference>
<sequence length="61" mass="6840">MTCGIKKPSRAFRISAGVIIVTLGLIFQSYWGLLGLVPIVFGALNYCPLCNVKHYIVKWRN</sequence>
<evidence type="ECO:0000256" key="1">
    <source>
        <dbReference type="SAM" id="Phobius"/>
    </source>
</evidence>
<dbReference type="Pfam" id="PF11127">
    <property type="entry name" value="YgaP-like_TM"/>
    <property type="match status" value="1"/>
</dbReference>
<evidence type="ECO:0000313" key="3">
    <source>
        <dbReference type="EMBL" id="MBN2963325.1"/>
    </source>
</evidence>
<comment type="caution">
    <text evidence="3">The sequence shown here is derived from an EMBL/GenBank/DDBJ whole genome shotgun (WGS) entry which is preliminary data.</text>
</comment>
<keyword evidence="1" id="KW-1133">Transmembrane helix</keyword>
<feature type="domain" description="Inner membrane protein YgaP-like transmembrane" evidence="2">
    <location>
        <begin position="10"/>
        <end position="51"/>
    </location>
</feature>
<keyword evidence="4" id="KW-1185">Reference proteome</keyword>
<keyword evidence="1" id="KW-0812">Transmembrane</keyword>
<protein>
    <submittedName>
        <fullName evidence="3">DUF2892 domain-containing protein</fullName>
    </submittedName>
</protein>
<evidence type="ECO:0000259" key="2">
    <source>
        <dbReference type="Pfam" id="PF11127"/>
    </source>
</evidence>
<evidence type="ECO:0000313" key="4">
    <source>
        <dbReference type="Proteomes" id="UP000703590"/>
    </source>
</evidence>